<dbReference type="Gene3D" id="2.40.30.170">
    <property type="match status" value="1"/>
</dbReference>
<feature type="signal peptide" evidence="4">
    <location>
        <begin position="1"/>
        <end position="25"/>
    </location>
</feature>
<protein>
    <submittedName>
        <fullName evidence="6">Efflux RND transporter periplasmic adaptor subunit</fullName>
    </submittedName>
</protein>
<evidence type="ECO:0000256" key="4">
    <source>
        <dbReference type="SAM" id="SignalP"/>
    </source>
</evidence>
<dbReference type="PROSITE" id="PS51257">
    <property type="entry name" value="PROKAR_LIPOPROTEIN"/>
    <property type="match status" value="1"/>
</dbReference>
<dbReference type="PANTHER" id="PTHR30469:SF38">
    <property type="entry name" value="HLYD FAMILY SECRETION PROTEIN"/>
    <property type="match status" value="1"/>
</dbReference>
<accession>A0ABW2KXG9</accession>
<keyword evidence="4" id="KW-0732">Signal</keyword>
<dbReference type="PANTHER" id="PTHR30469">
    <property type="entry name" value="MULTIDRUG RESISTANCE PROTEIN MDTA"/>
    <property type="match status" value="1"/>
</dbReference>
<evidence type="ECO:0000313" key="6">
    <source>
        <dbReference type="EMBL" id="MFC7334025.1"/>
    </source>
</evidence>
<dbReference type="EMBL" id="JBHTCM010000010">
    <property type="protein sequence ID" value="MFC7334025.1"/>
    <property type="molecule type" value="Genomic_DNA"/>
</dbReference>
<dbReference type="InterPro" id="IPR006143">
    <property type="entry name" value="RND_pump_MFP"/>
</dbReference>
<dbReference type="NCBIfam" id="TIGR01730">
    <property type="entry name" value="RND_mfp"/>
    <property type="match status" value="1"/>
</dbReference>
<dbReference type="Pfam" id="PF25917">
    <property type="entry name" value="BSH_RND"/>
    <property type="match status" value="1"/>
</dbReference>
<evidence type="ECO:0000313" key="7">
    <source>
        <dbReference type="Proteomes" id="UP001596456"/>
    </source>
</evidence>
<comment type="similarity">
    <text evidence="1">Belongs to the membrane fusion protein (MFP) (TC 8.A.1) family.</text>
</comment>
<gene>
    <name evidence="6" type="ORF">ACFQPS_12705</name>
</gene>
<feature type="chain" id="PRO_5045732415" evidence="4">
    <location>
        <begin position="26"/>
        <end position="363"/>
    </location>
</feature>
<keyword evidence="2" id="KW-0175">Coiled coil</keyword>
<organism evidence="6 7">
    <name type="scientific">Rhodocista pekingensis</name>
    <dbReference type="NCBI Taxonomy" id="201185"/>
    <lineage>
        <taxon>Bacteria</taxon>
        <taxon>Pseudomonadati</taxon>
        <taxon>Pseudomonadota</taxon>
        <taxon>Alphaproteobacteria</taxon>
        <taxon>Rhodospirillales</taxon>
        <taxon>Azospirillaceae</taxon>
        <taxon>Rhodocista</taxon>
    </lineage>
</organism>
<feature type="region of interest" description="Disordered" evidence="3">
    <location>
        <begin position="32"/>
        <end position="57"/>
    </location>
</feature>
<evidence type="ECO:0000259" key="5">
    <source>
        <dbReference type="Pfam" id="PF25917"/>
    </source>
</evidence>
<dbReference type="Proteomes" id="UP001596456">
    <property type="component" value="Unassembled WGS sequence"/>
</dbReference>
<feature type="coiled-coil region" evidence="2">
    <location>
        <begin position="122"/>
        <end position="149"/>
    </location>
</feature>
<proteinExistence type="inferred from homology"/>
<dbReference type="SUPFAM" id="SSF111369">
    <property type="entry name" value="HlyD-like secretion proteins"/>
    <property type="match status" value="1"/>
</dbReference>
<feature type="domain" description="Multidrug resistance protein MdtA-like barrel-sandwich hybrid" evidence="5">
    <location>
        <begin position="82"/>
        <end position="220"/>
    </location>
</feature>
<dbReference type="InterPro" id="IPR058625">
    <property type="entry name" value="MdtA-like_BSH"/>
</dbReference>
<evidence type="ECO:0000256" key="3">
    <source>
        <dbReference type="SAM" id="MobiDB-lite"/>
    </source>
</evidence>
<keyword evidence="7" id="KW-1185">Reference proteome</keyword>
<comment type="caution">
    <text evidence="6">The sequence shown here is derived from an EMBL/GenBank/DDBJ whole genome shotgun (WGS) entry which is preliminary data.</text>
</comment>
<name>A0ABW2KXG9_9PROT</name>
<sequence length="363" mass="37642">MAVRVRTLLTAAPVLALILAVGATAALSGCSDPAADSAPGSASPAGATPGTAPAAAGRTHEVTLRPLPDRKAVFATVESANVVPARVRIGGTLADLRVAYGDKVELGQPVATVGDDKLVLQIKALDAQIAALQAQRDQARTDLSRAEDLFRRGTVPKARLDDARTAVSVAENGLKARTAERAVVERQLAEGVVLAPVAGRVLQVPVTVGTVMQPGETVAQIAEGGFKLRLRVPERHASSIRTGDPVTLEAPTGAGREEGRVVLVYPQIEDGRVVADAEVADLGDYFVGQRVRVWVAAGDRPAIIVPGAFVATRHGIDRVRLRRPDGGTAEVPVQRGVARPLPGMPDGLEILSGLAAGDVLVQP</sequence>
<dbReference type="Gene3D" id="1.10.287.470">
    <property type="entry name" value="Helix hairpin bin"/>
    <property type="match status" value="1"/>
</dbReference>
<evidence type="ECO:0000256" key="1">
    <source>
        <dbReference type="ARBA" id="ARBA00009477"/>
    </source>
</evidence>
<dbReference type="RefSeq" id="WP_377359494.1">
    <property type="nucleotide sequence ID" value="NZ_JBHTCM010000010.1"/>
</dbReference>
<evidence type="ECO:0000256" key="2">
    <source>
        <dbReference type="SAM" id="Coils"/>
    </source>
</evidence>
<dbReference type="Gene3D" id="2.40.50.100">
    <property type="match status" value="1"/>
</dbReference>
<reference evidence="7" key="1">
    <citation type="journal article" date="2019" name="Int. J. Syst. Evol. Microbiol.">
        <title>The Global Catalogue of Microorganisms (GCM) 10K type strain sequencing project: providing services to taxonomists for standard genome sequencing and annotation.</title>
        <authorList>
            <consortium name="The Broad Institute Genomics Platform"/>
            <consortium name="The Broad Institute Genome Sequencing Center for Infectious Disease"/>
            <person name="Wu L."/>
            <person name="Ma J."/>
        </authorList>
    </citation>
    <scope>NUCLEOTIDE SEQUENCE [LARGE SCALE GENOMIC DNA]</scope>
    <source>
        <strain evidence="7">CGMCC 1.16275</strain>
    </source>
</reference>